<feature type="region of interest" description="Disordered" evidence="6">
    <location>
        <begin position="1"/>
        <end position="27"/>
    </location>
</feature>
<dbReference type="InterPro" id="IPR010255">
    <property type="entry name" value="Haem_peroxidase_sf"/>
</dbReference>
<comment type="subcellular location">
    <subcellularLocation>
        <location evidence="1">Secreted</location>
    </subcellularLocation>
</comment>
<name>A0ABP9JH24_9MICO</name>
<dbReference type="Gene3D" id="1.10.640.10">
    <property type="entry name" value="Haem peroxidase domain superfamily, animal type"/>
    <property type="match status" value="1"/>
</dbReference>
<dbReference type="Pfam" id="PF00353">
    <property type="entry name" value="HemolysinCabind"/>
    <property type="match status" value="4"/>
</dbReference>
<evidence type="ECO:0000256" key="7">
    <source>
        <dbReference type="SAM" id="Phobius"/>
    </source>
</evidence>
<dbReference type="InterPro" id="IPR019791">
    <property type="entry name" value="Haem_peroxidase_animal"/>
</dbReference>
<evidence type="ECO:0000259" key="8">
    <source>
        <dbReference type="PROSITE" id="PS50853"/>
    </source>
</evidence>
<gene>
    <name evidence="9" type="ORF">GCM10023258_29080</name>
</gene>
<evidence type="ECO:0000256" key="1">
    <source>
        <dbReference type="ARBA" id="ARBA00004613"/>
    </source>
</evidence>
<keyword evidence="3" id="KW-0325">Glycoprotein</keyword>
<evidence type="ECO:0000256" key="6">
    <source>
        <dbReference type="SAM" id="MobiDB-lite"/>
    </source>
</evidence>
<dbReference type="PANTHER" id="PTHR11475:SF4">
    <property type="entry name" value="CHORION PEROXIDASE"/>
    <property type="match status" value="1"/>
</dbReference>
<comment type="caution">
    <text evidence="9">The sequence shown here is derived from an EMBL/GenBank/DDBJ whole genome shotgun (WGS) entry which is preliminary data.</text>
</comment>
<keyword evidence="4" id="KW-0378">Hydrolase</keyword>
<reference evidence="10" key="1">
    <citation type="journal article" date="2019" name="Int. J. Syst. Evol. Microbiol.">
        <title>The Global Catalogue of Microorganisms (GCM) 10K type strain sequencing project: providing services to taxonomists for standard genome sequencing and annotation.</title>
        <authorList>
            <consortium name="The Broad Institute Genomics Platform"/>
            <consortium name="The Broad Institute Genome Sequencing Center for Infectious Disease"/>
            <person name="Wu L."/>
            <person name="Ma J."/>
        </authorList>
    </citation>
    <scope>NUCLEOTIDE SEQUENCE [LARGE SCALE GENOMIC DNA]</scope>
    <source>
        <strain evidence="10">JCM 17687</strain>
    </source>
</reference>
<accession>A0ABP9JH24</accession>
<dbReference type="InterPro" id="IPR013783">
    <property type="entry name" value="Ig-like_fold"/>
</dbReference>
<evidence type="ECO:0000313" key="9">
    <source>
        <dbReference type="EMBL" id="GAA5031171.1"/>
    </source>
</evidence>
<evidence type="ECO:0000256" key="4">
    <source>
        <dbReference type="ARBA" id="ARBA00023295"/>
    </source>
</evidence>
<evidence type="ECO:0000256" key="2">
    <source>
        <dbReference type="ARBA" id="ARBA00022525"/>
    </source>
</evidence>
<dbReference type="InterPro" id="IPR036116">
    <property type="entry name" value="FN3_sf"/>
</dbReference>
<feature type="region of interest" description="Disordered" evidence="6">
    <location>
        <begin position="493"/>
        <end position="532"/>
    </location>
</feature>
<dbReference type="EMBL" id="BAABIW010000018">
    <property type="protein sequence ID" value="GAA5031171.1"/>
    <property type="molecule type" value="Genomic_DNA"/>
</dbReference>
<evidence type="ECO:0000256" key="3">
    <source>
        <dbReference type="ARBA" id="ARBA00023180"/>
    </source>
</evidence>
<keyword evidence="7" id="KW-1133">Transmembrane helix</keyword>
<dbReference type="SMART" id="SM00060">
    <property type="entry name" value="FN3"/>
    <property type="match status" value="3"/>
</dbReference>
<dbReference type="SUPFAM" id="SSF49265">
    <property type="entry name" value="Fibronectin type III"/>
    <property type="match status" value="2"/>
</dbReference>
<dbReference type="InterPro" id="IPR001343">
    <property type="entry name" value="Hemolysn_Ca-bd"/>
</dbReference>
<dbReference type="InterPro" id="IPR037120">
    <property type="entry name" value="Haem_peroxidase_sf_animal"/>
</dbReference>
<dbReference type="CDD" id="cd00063">
    <property type="entry name" value="FN3"/>
    <property type="match status" value="3"/>
</dbReference>
<organism evidence="9 10">
    <name type="scientific">Terrabacter aeriphilus</name>
    <dbReference type="NCBI Taxonomy" id="515662"/>
    <lineage>
        <taxon>Bacteria</taxon>
        <taxon>Bacillati</taxon>
        <taxon>Actinomycetota</taxon>
        <taxon>Actinomycetes</taxon>
        <taxon>Micrococcales</taxon>
        <taxon>Intrasporangiaceae</taxon>
        <taxon>Terrabacter</taxon>
    </lineage>
</organism>
<evidence type="ECO:0000256" key="5">
    <source>
        <dbReference type="ARBA" id="ARBA00023326"/>
    </source>
</evidence>
<dbReference type="Proteomes" id="UP001500427">
    <property type="component" value="Unassembled WGS sequence"/>
</dbReference>
<dbReference type="InterPro" id="IPR003961">
    <property type="entry name" value="FN3_dom"/>
</dbReference>
<dbReference type="Gene3D" id="2.60.40.10">
    <property type="entry name" value="Immunoglobulins"/>
    <property type="match status" value="3"/>
</dbReference>
<keyword evidence="7" id="KW-0812">Transmembrane</keyword>
<dbReference type="CDD" id="cd09821">
    <property type="entry name" value="An_peroxidase_bacterial_2"/>
    <property type="match status" value="1"/>
</dbReference>
<keyword evidence="10" id="KW-1185">Reference proteome</keyword>
<sequence length="1808" mass="187001">MNRFTDMLPRGSTPGARDGARRSRGRAPWRPSLAVRFRRVAAGVAFVVPIAMVIPTTATQAAVAPAGNGFVVTAGDLSFILKQIKIAERHSATWTASNLCGTLVGPGPDQVPDRLTSYGLRTVDGSCNNLFSGRETFAAADQPFPRLAAATFRDAEDSPVDFFGPGSGTVPSNGGYTQKLAGNVVFDSQPRTVSNLVVDQTSTNPAAIAAAGAPVRSQRNPGLFPCTVDPDPVNNVDASPAGCVPSHQTLFIPNVTTDVGLSPPYNSMFTFFGQFFDHGVDQTVKSSGTVFVPLKADDPLRTLGADGKANTGDEVPASQAFMVLTRAQNQPGPDGKVGTADDVTDATNTDSPWVDQSQTYTSHSSHQVFLREYTQVAGKPVPTGRLLGGLAAGQTYAGSPDGRDGISTWASTKKQAHDLLGLRLVDADVTNIPMLATDPYGNFLPGPNGLPQYVLKDGSTVEGHLDDPATAADETVPVPADVRYFDTPFLTDIAHNADPSPQDTDHNPATAPVAPIPDADNTPSADFAHQPAGTYDDEMLDAHFTCGDGRCNENIALSTIHQVFHSEHDRLVADITATLNKPENAALLADFQGAHPFNGADISFGFGGRLFQAARFVTEMEYQHLVFEEFGRKMVPAIRPFHVYSPDMNPAIDAEFAHAVYRFGHSMLDDDVARVSTRADGSKVDNHLKLLDAFLNPPAFYDNAVDPAHPVYTPQEAAGAIVMGSSDQVGNELDEFVTETLRNNLLGLPLDLASLNMTRARDAGVPRLNEFRRAVFADTNDGQLAPYTSWQDFGQHLKHPESLVNFVAAYGQHPSITSQTTLKGRRDAARAIVDARPVQAGPDNVLGTADDIPADVQPADAADFMFGNAAWADAAGRTTTGVDDVDLWVGGLAEVTNLFGGLLGSTFNYVFQTQMEKLQDGDRFYYLNRTPGMNLRTQLEGNSFSEMIQRNTDGTNTLKADVFATADCKFQLSALKGTAADYTALGSTVADDPATEDCNESLLLVRSPDGTIAYRQRNTVDVPGINGQAVYNGTSGVDRVKGGNDNDTFWGGPGNDVIDGQGGDDIALGGDGNDIITDLDGADVPKGGPGNDAIDAGPGDDIPMGNEGQDFINGGANDNETFAGPGNDFVIAGQGADAVFGDGGDDWIQGGSGQDLLQGDHGAPFFDDPAESAPGNDIFVGQVGENDYDAEGGDDVMAQNAAVDRNAGAGGFDWAIGQYNTVAQNDDMMVNNNLGGLPIQLVVNRDRWQEVEADSGTPFNDTIKGTDGVLATPRLIDGTTGGFTGCDAIDQAGMARIGGLSAILPPVAQWQGTSAAVAALSASGVCPLSGPVWGEGDILLGGGGNDTLEGRAGDEIIDGDRALTVRISVRTNPADPATEIGSTDLMENRAVSGNFGPGTTGMTLQQAVFAGLVDPGNLVAVRTISSSVTAPGDCGTTAPFTATPTSVNCDVVVFTGPRANYTITPVAASGSTAAGVVVSQTGANVVGQRLSDGTDTVRNVEALKFSDATVQVKVPAAPTVGTATASAAATATGSATVSWTGPVANGGPPVTGFEIVATPTSGTAPVVTRTGIARTALSGTVTGLVNGTAYTLQVRAVNLFGAGPLSAASNAVTPAGLPGTPTSVVAVRGNGTVDLSWTAPANGGSPITGWSVQVRVAGVVVRTDPLTGSTPSATIGGLANGTTYTFRVAARTAVGLGAYSTASNVVTPATVPDAPVLGAVTQGAVGGALTLAVAWTPPAVTGGNAITAYTVTAYNSSGTAVQTVVVGSTIRNRTFTFTTVGPFTFDVTATNGVGTGAASARSAPLNAR</sequence>
<keyword evidence="4" id="KW-0326">Glycosidase</keyword>
<dbReference type="Gene3D" id="2.150.10.10">
    <property type="entry name" value="Serralysin-like metalloprotease, C-terminal"/>
    <property type="match status" value="1"/>
</dbReference>
<keyword evidence="7" id="KW-0472">Membrane</keyword>
<keyword evidence="2" id="KW-0964">Secreted</keyword>
<evidence type="ECO:0000313" key="10">
    <source>
        <dbReference type="Proteomes" id="UP001500427"/>
    </source>
</evidence>
<keyword evidence="5" id="KW-0119">Carbohydrate metabolism</keyword>
<dbReference type="InterPro" id="IPR011049">
    <property type="entry name" value="Serralysin-like_metalloprot_C"/>
</dbReference>
<dbReference type="Pfam" id="PF00041">
    <property type="entry name" value="fn3"/>
    <property type="match status" value="2"/>
</dbReference>
<dbReference type="PANTHER" id="PTHR11475">
    <property type="entry name" value="OXIDASE/PEROXIDASE"/>
    <property type="match status" value="1"/>
</dbReference>
<feature type="transmembrane region" description="Helical" evidence="7">
    <location>
        <begin position="40"/>
        <end position="58"/>
    </location>
</feature>
<dbReference type="SUPFAM" id="SSF51120">
    <property type="entry name" value="beta-Roll"/>
    <property type="match status" value="2"/>
</dbReference>
<dbReference type="Pfam" id="PF03098">
    <property type="entry name" value="An_peroxidase"/>
    <property type="match status" value="2"/>
</dbReference>
<dbReference type="SUPFAM" id="SSF48113">
    <property type="entry name" value="Heme-dependent peroxidases"/>
    <property type="match status" value="1"/>
</dbReference>
<keyword evidence="5" id="KW-0624">Polysaccharide degradation</keyword>
<dbReference type="PROSITE" id="PS50853">
    <property type="entry name" value="FN3"/>
    <property type="match status" value="2"/>
</dbReference>
<feature type="domain" description="Fibronectin type-III" evidence="8">
    <location>
        <begin position="1514"/>
        <end position="1616"/>
    </location>
</feature>
<dbReference type="PROSITE" id="PS50292">
    <property type="entry name" value="PEROXIDASE_3"/>
    <property type="match status" value="1"/>
</dbReference>
<feature type="domain" description="Fibronectin type-III" evidence="8">
    <location>
        <begin position="1617"/>
        <end position="1710"/>
    </location>
</feature>
<proteinExistence type="predicted"/>
<dbReference type="PRINTS" id="PR00313">
    <property type="entry name" value="CABNDNGRPT"/>
</dbReference>
<protein>
    <recommendedName>
        <fullName evidence="8">Fibronectin type-III domain-containing protein</fullName>
    </recommendedName>
</protein>